<evidence type="ECO:0000256" key="1">
    <source>
        <dbReference type="SAM" id="MobiDB-lite"/>
    </source>
</evidence>
<evidence type="ECO:0000313" key="4">
    <source>
        <dbReference type="Proteomes" id="UP000295281"/>
    </source>
</evidence>
<accession>A0A4R6UZE6</accession>
<keyword evidence="2" id="KW-1133">Transmembrane helix</keyword>
<evidence type="ECO:0000313" key="3">
    <source>
        <dbReference type="EMBL" id="TDQ52962.1"/>
    </source>
</evidence>
<protein>
    <submittedName>
        <fullName evidence="3">Uncharacterized protein DUF4383</fullName>
    </submittedName>
</protein>
<keyword evidence="2" id="KW-0472">Membrane</keyword>
<dbReference type="Proteomes" id="UP000295281">
    <property type="component" value="Unassembled WGS sequence"/>
</dbReference>
<reference evidence="3 4" key="1">
    <citation type="submission" date="2019-03" db="EMBL/GenBank/DDBJ databases">
        <title>Genomic Encyclopedia of Type Strains, Phase IV (KMG-IV): sequencing the most valuable type-strain genomes for metagenomic binning, comparative biology and taxonomic classification.</title>
        <authorList>
            <person name="Goeker M."/>
        </authorList>
    </citation>
    <scope>NUCLEOTIDE SEQUENCE [LARGE SCALE GENOMIC DNA]</scope>
    <source>
        <strain evidence="3 4">DSM 46770</strain>
    </source>
</reference>
<gene>
    <name evidence="3" type="ORF">EV190_10579</name>
</gene>
<dbReference type="RefSeq" id="WP_133741081.1">
    <property type="nucleotide sequence ID" value="NZ_SNYN01000005.1"/>
</dbReference>
<dbReference type="EMBL" id="SNYN01000005">
    <property type="protein sequence ID" value="TDQ52962.1"/>
    <property type="molecule type" value="Genomic_DNA"/>
</dbReference>
<proteinExistence type="predicted"/>
<keyword evidence="4" id="KW-1185">Reference proteome</keyword>
<feature type="region of interest" description="Disordered" evidence="1">
    <location>
        <begin position="155"/>
        <end position="182"/>
    </location>
</feature>
<feature type="transmembrane region" description="Helical" evidence="2">
    <location>
        <begin position="60"/>
        <end position="83"/>
    </location>
</feature>
<evidence type="ECO:0000256" key="2">
    <source>
        <dbReference type="SAM" id="Phobius"/>
    </source>
</evidence>
<feature type="transmembrane region" description="Helical" evidence="2">
    <location>
        <begin position="89"/>
        <end position="113"/>
    </location>
</feature>
<dbReference type="Pfam" id="PF14325">
    <property type="entry name" value="DUF4383"/>
    <property type="match status" value="1"/>
</dbReference>
<feature type="transmembrane region" description="Helical" evidence="2">
    <location>
        <begin position="20"/>
        <end position="39"/>
    </location>
</feature>
<dbReference type="OrthoDB" id="5187794at2"/>
<keyword evidence="2" id="KW-0812">Transmembrane</keyword>
<comment type="caution">
    <text evidence="3">The sequence shown here is derived from an EMBL/GenBank/DDBJ whole genome shotgun (WGS) entry which is preliminary data.</text>
</comment>
<organism evidence="3 4">
    <name type="scientific">Actinorugispora endophytica</name>
    <dbReference type="NCBI Taxonomy" id="1605990"/>
    <lineage>
        <taxon>Bacteria</taxon>
        <taxon>Bacillati</taxon>
        <taxon>Actinomycetota</taxon>
        <taxon>Actinomycetes</taxon>
        <taxon>Streptosporangiales</taxon>
        <taxon>Nocardiopsidaceae</taxon>
        <taxon>Actinorugispora</taxon>
    </lineage>
</organism>
<sequence length="182" mass="19204">MKLNQNRPVDHRLSNVYRYSAGLIGAGLVVFGLVGVIALEGGPALFTTEGRVIAGLSTNAALGFLSVAFGSLLIGGAILGGAFASTLNIVIGVGFLLSGLVNLALLDTAYNLLAFRMSNVIFSFVVGVLLMTFGMYGRFSGGLPHDNPYWLARHPEGERAERPDEDLAGEEVHTSGAAPRRR</sequence>
<feature type="transmembrane region" description="Helical" evidence="2">
    <location>
        <begin position="120"/>
        <end position="139"/>
    </location>
</feature>
<name>A0A4R6UZE6_9ACTN</name>
<dbReference type="AlphaFoldDB" id="A0A4R6UZE6"/>